<dbReference type="EMBL" id="OOIL02000126">
    <property type="protein sequence ID" value="VFQ60823.1"/>
    <property type="molecule type" value="Genomic_DNA"/>
</dbReference>
<feature type="region of interest" description="Disordered" evidence="1">
    <location>
        <begin position="19"/>
        <end position="38"/>
    </location>
</feature>
<proteinExistence type="predicted"/>
<sequence length="106" mass="11591">MKSENYSCISIVSETPNVFASEEELDDSEKNTPPNVYGEQEIEQLPPNVLGDDGEMVAAVVPDSEDEDEASDASMVLSSGFVCIRNHACDSFLKLMFPGWDSPKLT</sequence>
<organism evidence="2 3">
    <name type="scientific">Cuscuta campestris</name>
    <dbReference type="NCBI Taxonomy" id="132261"/>
    <lineage>
        <taxon>Eukaryota</taxon>
        <taxon>Viridiplantae</taxon>
        <taxon>Streptophyta</taxon>
        <taxon>Embryophyta</taxon>
        <taxon>Tracheophyta</taxon>
        <taxon>Spermatophyta</taxon>
        <taxon>Magnoliopsida</taxon>
        <taxon>eudicotyledons</taxon>
        <taxon>Gunneridae</taxon>
        <taxon>Pentapetalae</taxon>
        <taxon>asterids</taxon>
        <taxon>lamiids</taxon>
        <taxon>Solanales</taxon>
        <taxon>Convolvulaceae</taxon>
        <taxon>Cuscuteae</taxon>
        <taxon>Cuscuta</taxon>
        <taxon>Cuscuta subgen. Grammica</taxon>
        <taxon>Cuscuta sect. Cleistogrammica</taxon>
    </lineage>
</organism>
<protein>
    <submittedName>
        <fullName evidence="2">Uncharacterized protein</fullName>
    </submittedName>
</protein>
<keyword evidence="3" id="KW-1185">Reference proteome</keyword>
<gene>
    <name evidence="2" type="ORF">CCAM_LOCUS2599</name>
</gene>
<evidence type="ECO:0000313" key="3">
    <source>
        <dbReference type="Proteomes" id="UP000595140"/>
    </source>
</evidence>
<evidence type="ECO:0000313" key="2">
    <source>
        <dbReference type="EMBL" id="VFQ60823.1"/>
    </source>
</evidence>
<accession>A0A484K565</accession>
<dbReference type="Proteomes" id="UP000595140">
    <property type="component" value="Unassembled WGS sequence"/>
</dbReference>
<dbReference type="AlphaFoldDB" id="A0A484K565"/>
<name>A0A484K565_9ASTE</name>
<evidence type="ECO:0000256" key="1">
    <source>
        <dbReference type="SAM" id="MobiDB-lite"/>
    </source>
</evidence>
<reference evidence="2 3" key="1">
    <citation type="submission" date="2018-04" db="EMBL/GenBank/DDBJ databases">
        <authorList>
            <person name="Vogel A."/>
        </authorList>
    </citation>
    <scope>NUCLEOTIDE SEQUENCE [LARGE SCALE GENOMIC DNA]</scope>
</reference>